<evidence type="ECO:0000259" key="15">
    <source>
        <dbReference type="PROSITE" id="PS50011"/>
    </source>
</evidence>
<comment type="catalytic activity">
    <reaction evidence="12">
        <text>L-threonyl-[protein] + ATP = O-phospho-L-threonyl-[protein] + ADP + H(+)</text>
        <dbReference type="Rhea" id="RHEA:46608"/>
        <dbReference type="Rhea" id="RHEA-COMP:11060"/>
        <dbReference type="Rhea" id="RHEA-COMP:11605"/>
        <dbReference type="ChEBI" id="CHEBI:15378"/>
        <dbReference type="ChEBI" id="CHEBI:30013"/>
        <dbReference type="ChEBI" id="CHEBI:30616"/>
        <dbReference type="ChEBI" id="CHEBI:61977"/>
        <dbReference type="ChEBI" id="CHEBI:456216"/>
        <dbReference type="EC" id="2.7.11.1"/>
    </reaction>
</comment>
<sequence>MSRIPDLVRDSELKVEFRGSTTVHSYHDIDDRGRRLFRQEFWTWDRLIGRGGYGQVKLQKYTARDTDGESVRAVKIIDKPLSVGESINYNRELEAIAKFSNRRYKRWFVQSFGWYQDTTSIFVAMEYCRHGDLHHYLKSRGSLSVGEVQHLARQIVEGLEQMHINDFAHRDLKPGNILIKTMPPEEEFWVVLADFGITKRGEETNGPTTAIGGTDIFMAPELRGYLDTHRPKSVAEFKTADMWALGEMIFQMLTGEATFRNPLELFPYCTGQQEFPFSRLPASVDGDGQDFIACLMKTMPQDRMTVTQCTEHPWMSTMTPNDPDDMDCDEMTSPASQVSLAEPASARWTNISGATVNSNQATMRPGSESNEPTFNIGVSWDSPILTFRNLTPIKKDSIREFKGHTATVRCLAFSPNGKYVVSGSLDGTILLWDIETGKWPVRTIMDYYPQEVSCLALSPNSRLLATGSSKGKVSVRNIANGSTLIHTVDGDNGDMSGIQGLTFSKDGSGLIAAGTRGVLRYWHVSGEGALTMNYDHALNPRQEWQEWATACSENGKCLAVGPKGYFMILVGLNDSYVSNEYFTPRRQCTMTCLALSPDGSWLAAASYKESARKIHIWESPHKAERAVLGTHLLPTCMAFSPDNKLLATAAGYILQIWSVSTGQLLQMIRGRYHDITCLVFSPCGTRLAAGTDSHLVQVWTVFRY</sequence>
<dbReference type="InterPro" id="IPR015943">
    <property type="entry name" value="WD40/YVTN_repeat-like_dom_sf"/>
</dbReference>
<name>A0A6A5Y215_9PLEO</name>
<dbReference type="GO" id="GO:0034045">
    <property type="term" value="C:phagophore assembly site membrane"/>
    <property type="evidence" value="ECO:0007669"/>
    <property type="project" value="UniProtKB-SubCell"/>
</dbReference>
<dbReference type="Gene3D" id="2.130.10.10">
    <property type="entry name" value="YVTN repeat-like/Quinoprotein amine dehydrogenase"/>
    <property type="match status" value="2"/>
</dbReference>
<keyword evidence="9" id="KW-0067">ATP-binding</keyword>
<feature type="repeat" description="WD" evidence="14">
    <location>
        <begin position="668"/>
        <end position="704"/>
    </location>
</feature>
<organism evidence="16 17">
    <name type="scientific">Aaosphaeria arxii CBS 175.79</name>
    <dbReference type="NCBI Taxonomy" id="1450172"/>
    <lineage>
        <taxon>Eukaryota</taxon>
        <taxon>Fungi</taxon>
        <taxon>Dikarya</taxon>
        <taxon>Ascomycota</taxon>
        <taxon>Pezizomycotina</taxon>
        <taxon>Dothideomycetes</taxon>
        <taxon>Pleosporomycetidae</taxon>
        <taxon>Pleosporales</taxon>
        <taxon>Pleosporales incertae sedis</taxon>
        <taxon>Aaosphaeria</taxon>
    </lineage>
</organism>
<dbReference type="InterPro" id="IPR045269">
    <property type="entry name" value="Atg1-like"/>
</dbReference>
<dbReference type="InterPro" id="IPR036322">
    <property type="entry name" value="WD40_repeat_dom_sf"/>
</dbReference>
<dbReference type="Proteomes" id="UP000799778">
    <property type="component" value="Unassembled WGS sequence"/>
</dbReference>
<dbReference type="EMBL" id="ML978067">
    <property type="protein sequence ID" value="KAF2019615.1"/>
    <property type="molecule type" value="Genomic_DNA"/>
</dbReference>
<dbReference type="AlphaFoldDB" id="A0A6A5Y215"/>
<keyword evidence="6" id="KW-0677">Repeat</keyword>
<dbReference type="PROSITE" id="PS50294">
    <property type="entry name" value="WD_REPEATS_REGION"/>
    <property type="match status" value="2"/>
</dbReference>
<dbReference type="InterPro" id="IPR019775">
    <property type="entry name" value="WD40_repeat_CS"/>
</dbReference>
<dbReference type="EC" id="2.7.11.1" evidence="2"/>
<keyword evidence="8 16" id="KW-0418">Kinase</keyword>
<dbReference type="CDD" id="cd00200">
    <property type="entry name" value="WD40"/>
    <property type="match status" value="1"/>
</dbReference>
<dbReference type="PROSITE" id="PS00108">
    <property type="entry name" value="PROTEIN_KINASE_ST"/>
    <property type="match status" value="1"/>
</dbReference>
<dbReference type="InterPro" id="IPR011009">
    <property type="entry name" value="Kinase-like_dom_sf"/>
</dbReference>
<evidence type="ECO:0000256" key="8">
    <source>
        <dbReference type="ARBA" id="ARBA00022777"/>
    </source>
</evidence>
<dbReference type="GO" id="GO:0004674">
    <property type="term" value="F:protein serine/threonine kinase activity"/>
    <property type="evidence" value="ECO:0007669"/>
    <property type="project" value="UniProtKB-KW"/>
</dbReference>
<dbReference type="SUPFAM" id="SSF56112">
    <property type="entry name" value="Protein kinase-like (PK-like)"/>
    <property type="match status" value="1"/>
</dbReference>
<feature type="domain" description="Protein kinase" evidence="15">
    <location>
        <begin position="42"/>
        <end position="315"/>
    </location>
</feature>
<evidence type="ECO:0000256" key="9">
    <source>
        <dbReference type="ARBA" id="ARBA00022840"/>
    </source>
</evidence>
<dbReference type="PANTHER" id="PTHR24348:SF22">
    <property type="entry name" value="NON-SPECIFIC SERINE_THREONINE PROTEIN KINASE"/>
    <property type="match status" value="1"/>
</dbReference>
<dbReference type="GO" id="GO:0000045">
    <property type="term" value="P:autophagosome assembly"/>
    <property type="evidence" value="ECO:0007669"/>
    <property type="project" value="TreeGrafter"/>
</dbReference>
<dbReference type="SUPFAM" id="SSF50978">
    <property type="entry name" value="WD40 repeat-like"/>
    <property type="match status" value="1"/>
</dbReference>
<dbReference type="SMART" id="SM00220">
    <property type="entry name" value="S_TKc"/>
    <property type="match status" value="1"/>
</dbReference>
<evidence type="ECO:0000313" key="16">
    <source>
        <dbReference type="EMBL" id="KAF2019615.1"/>
    </source>
</evidence>
<accession>A0A6A5Y215</accession>
<dbReference type="Pfam" id="PF00069">
    <property type="entry name" value="Pkinase"/>
    <property type="match status" value="1"/>
</dbReference>
<dbReference type="InterPro" id="IPR001680">
    <property type="entry name" value="WD40_rpt"/>
</dbReference>
<evidence type="ECO:0000256" key="7">
    <source>
        <dbReference type="ARBA" id="ARBA00022741"/>
    </source>
</evidence>
<comment type="catalytic activity">
    <reaction evidence="13">
        <text>L-seryl-[protein] + ATP = O-phospho-L-seryl-[protein] + ADP + H(+)</text>
        <dbReference type="Rhea" id="RHEA:17989"/>
        <dbReference type="Rhea" id="RHEA-COMP:9863"/>
        <dbReference type="Rhea" id="RHEA-COMP:11604"/>
        <dbReference type="ChEBI" id="CHEBI:15378"/>
        <dbReference type="ChEBI" id="CHEBI:29999"/>
        <dbReference type="ChEBI" id="CHEBI:30616"/>
        <dbReference type="ChEBI" id="CHEBI:83421"/>
        <dbReference type="ChEBI" id="CHEBI:456216"/>
        <dbReference type="EC" id="2.7.11.1"/>
    </reaction>
</comment>
<evidence type="ECO:0000256" key="14">
    <source>
        <dbReference type="PROSITE-ProRule" id="PRU00221"/>
    </source>
</evidence>
<evidence type="ECO:0000256" key="12">
    <source>
        <dbReference type="ARBA" id="ARBA00047899"/>
    </source>
</evidence>
<reference evidence="16" key="1">
    <citation type="journal article" date="2020" name="Stud. Mycol.">
        <title>101 Dothideomycetes genomes: a test case for predicting lifestyles and emergence of pathogens.</title>
        <authorList>
            <person name="Haridas S."/>
            <person name="Albert R."/>
            <person name="Binder M."/>
            <person name="Bloem J."/>
            <person name="Labutti K."/>
            <person name="Salamov A."/>
            <person name="Andreopoulos B."/>
            <person name="Baker S."/>
            <person name="Barry K."/>
            <person name="Bills G."/>
            <person name="Bluhm B."/>
            <person name="Cannon C."/>
            <person name="Castanera R."/>
            <person name="Culley D."/>
            <person name="Daum C."/>
            <person name="Ezra D."/>
            <person name="Gonzalez J."/>
            <person name="Henrissat B."/>
            <person name="Kuo A."/>
            <person name="Liang C."/>
            <person name="Lipzen A."/>
            <person name="Lutzoni F."/>
            <person name="Magnuson J."/>
            <person name="Mondo S."/>
            <person name="Nolan M."/>
            <person name="Ohm R."/>
            <person name="Pangilinan J."/>
            <person name="Park H.-J."/>
            <person name="Ramirez L."/>
            <person name="Alfaro M."/>
            <person name="Sun H."/>
            <person name="Tritt A."/>
            <person name="Yoshinaga Y."/>
            <person name="Zwiers L.-H."/>
            <person name="Turgeon B."/>
            <person name="Goodwin S."/>
            <person name="Spatafora J."/>
            <person name="Crous P."/>
            <person name="Grigoriev I."/>
        </authorList>
    </citation>
    <scope>NUCLEOTIDE SEQUENCE</scope>
    <source>
        <strain evidence="16">CBS 175.79</strain>
    </source>
</reference>
<dbReference type="GO" id="GO:0010506">
    <property type="term" value="P:regulation of autophagy"/>
    <property type="evidence" value="ECO:0007669"/>
    <property type="project" value="InterPro"/>
</dbReference>
<dbReference type="OrthoDB" id="10252171at2759"/>
<dbReference type="Pfam" id="PF00400">
    <property type="entry name" value="WD40"/>
    <property type="match status" value="5"/>
</dbReference>
<evidence type="ECO:0000256" key="3">
    <source>
        <dbReference type="ARBA" id="ARBA00022527"/>
    </source>
</evidence>
<dbReference type="PROSITE" id="PS50082">
    <property type="entry name" value="WD_REPEATS_2"/>
    <property type="match status" value="2"/>
</dbReference>
<dbReference type="GO" id="GO:0005524">
    <property type="term" value="F:ATP binding"/>
    <property type="evidence" value="ECO:0007669"/>
    <property type="project" value="UniProtKB-KW"/>
</dbReference>
<evidence type="ECO:0000256" key="10">
    <source>
        <dbReference type="ARBA" id="ARBA00023006"/>
    </source>
</evidence>
<evidence type="ECO:0000256" key="1">
    <source>
        <dbReference type="ARBA" id="ARBA00004623"/>
    </source>
</evidence>
<keyword evidence="3" id="KW-0723">Serine/threonine-protein kinase</keyword>
<dbReference type="CDD" id="cd14014">
    <property type="entry name" value="STKc_PknB_like"/>
    <property type="match status" value="1"/>
</dbReference>
<dbReference type="GeneID" id="54284560"/>
<keyword evidence="10" id="KW-0072">Autophagy</keyword>
<keyword evidence="7" id="KW-0547">Nucleotide-binding</keyword>
<evidence type="ECO:0000256" key="2">
    <source>
        <dbReference type="ARBA" id="ARBA00012513"/>
    </source>
</evidence>
<proteinExistence type="predicted"/>
<comment type="subcellular location">
    <subcellularLocation>
        <location evidence="1">Preautophagosomal structure membrane</location>
        <topology evidence="1">Peripheral membrane protein</topology>
    </subcellularLocation>
</comment>
<evidence type="ECO:0000256" key="5">
    <source>
        <dbReference type="ARBA" id="ARBA00022679"/>
    </source>
</evidence>
<feature type="repeat" description="WD" evidence="14">
    <location>
        <begin position="401"/>
        <end position="438"/>
    </location>
</feature>
<keyword evidence="17" id="KW-1185">Reference proteome</keyword>
<dbReference type="PANTHER" id="PTHR24348">
    <property type="entry name" value="SERINE/THREONINE-PROTEIN KINASE UNC-51-RELATED"/>
    <property type="match status" value="1"/>
</dbReference>
<dbReference type="GO" id="GO:0005829">
    <property type="term" value="C:cytosol"/>
    <property type="evidence" value="ECO:0007669"/>
    <property type="project" value="TreeGrafter"/>
</dbReference>
<keyword evidence="4 14" id="KW-0853">WD repeat</keyword>
<dbReference type="PROSITE" id="PS50011">
    <property type="entry name" value="PROTEIN_KINASE_DOM"/>
    <property type="match status" value="1"/>
</dbReference>
<gene>
    <name evidence="16" type="ORF">BU24DRAFT_419226</name>
</gene>
<dbReference type="GO" id="GO:0005776">
    <property type="term" value="C:autophagosome"/>
    <property type="evidence" value="ECO:0007669"/>
    <property type="project" value="TreeGrafter"/>
</dbReference>
<evidence type="ECO:0000256" key="11">
    <source>
        <dbReference type="ARBA" id="ARBA00030237"/>
    </source>
</evidence>
<evidence type="ECO:0000313" key="17">
    <source>
        <dbReference type="Proteomes" id="UP000799778"/>
    </source>
</evidence>
<dbReference type="SMART" id="SM00320">
    <property type="entry name" value="WD40"/>
    <property type="match status" value="6"/>
</dbReference>
<dbReference type="InterPro" id="IPR008271">
    <property type="entry name" value="Ser/Thr_kinase_AS"/>
</dbReference>
<dbReference type="Gene3D" id="1.10.510.10">
    <property type="entry name" value="Transferase(Phosphotransferase) domain 1"/>
    <property type="match status" value="1"/>
</dbReference>
<dbReference type="PROSITE" id="PS00678">
    <property type="entry name" value="WD_REPEATS_1"/>
    <property type="match status" value="1"/>
</dbReference>
<dbReference type="RefSeq" id="XP_033387954.1">
    <property type="nucleotide sequence ID" value="XM_033527163.1"/>
</dbReference>
<evidence type="ECO:0000256" key="13">
    <source>
        <dbReference type="ARBA" id="ARBA00048679"/>
    </source>
</evidence>
<keyword evidence="5" id="KW-0808">Transferase</keyword>
<evidence type="ECO:0000256" key="4">
    <source>
        <dbReference type="ARBA" id="ARBA00022574"/>
    </source>
</evidence>
<protein>
    <recommendedName>
        <fullName evidence="2">non-specific serine/threonine protein kinase</fullName>
        <ecNumber evidence="2">2.7.11.1</ecNumber>
    </recommendedName>
    <alternativeName>
        <fullName evidence="11">Autophagy-related protein 1</fullName>
    </alternativeName>
</protein>
<dbReference type="InterPro" id="IPR000719">
    <property type="entry name" value="Prot_kinase_dom"/>
</dbReference>
<evidence type="ECO:0000256" key="6">
    <source>
        <dbReference type="ARBA" id="ARBA00022737"/>
    </source>
</evidence>